<reference evidence="1 2" key="1">
    <citation type="submission" date="2019-08" db="EMBL/GenBank/DDBJ databases">
        <title>Draft genome sequences of two oriental melons (Cucumis melo L. var makuwa).</title>
        <authorList>
            <person name="Kwon S.-Y."/>
        </authorList>
    </citation>
    <scope>NUCLEOTIDE SEQUENCE [LARGE SCALE GENOMIC DNA]</scope>
    <source>
        <strain evidence="2">cv. SW 3</strain>
        <tissue evidence="1">Leaf</tissue>
    </source>
</reference>
<protein>
    <submittedName>
        <fullName evidence="1">Nuclease HARBI1</fullName>
    </submittedName>
</protein>
<dbReference type="Proteomes" id="UP000321393">
    <property type="component" value="Unassembled WGS sequence"/>
</dbReference>
<accession>A0A5A7T361</accession>
<dbReference type="EMBL" id="SSTE01019905">
    <property type="protein sequence ID" value="KAA0035829.1"/>
    <property type="molecule type" value="Genomic_DNA"/>
</dbReference>
<organism evidence="1 2">
    <name type="scientific">Cucumis melo var. makuwa</name>
    <name type="common">Oriental melon</name>
    <dbReference type="NCBI Taxonomy" id="1194695"/>
    <lineage>
        <taxon>Eukaryota</taxon>
        <taxon>Viridiplantae</taxon>
        <taxon>Streptophyta</taxon>
        <taxon>Embryophyta</taxon>
        <taxon>Tracheophyta</taxon>
        <taxon>Spermatophyta</taxon>
        <taxon>Magnoliopsida</taxon>
        <taxon>eudicotyledons</taxon>
        <taxon>Gunneridae</taxon>
        <taxon>Pentapetalae</taxon>
        <taxon>rosids</taxon>
        <taxon>fabids</taxon>
        <taxon>Cucurbitales</taxon>
        <taxon>Cucurbitaceae</taxon>
        <taxon>Benincaseae</taxon>
        <taxon>Cucumis</taxon>
    </lineage>
</organism>
<proteinExistence type="predicted"/>
<evidence type="ECO:0000313" key="2">
    <source>
        <dbReference type="Proteomes" id="UP000321393"/>
    </source>
</evidence>
<dbReference type="AlphaFoldDB" id="A0A5A7T361"/>
<gene>
    <name evidence="1" type="ORF">E6C27_scaffold403G001280</name>
</gene>
<name>A0A5A7T361_CUCMM</name>
<evidence type="ECO:0000313" key="1">
    <source>
        <dbReference type="EMBL" id="KAA0035829.1"/>
    </source>
</evidence>
<sequence>MGLIRGLRKKKKLERKLDSNGTTSDSFEKYDAIDWWDDFSKRTNELDRGSRFGFDALVFNL</sequence>
<comment type="caution">
    <text evidence="1">The sequence shown here is derived from an EMBL/GenBank/DDBJ whole genome shotgun (WGS) entry which is preliminary data.</text>
</comment>